<dbReference type="PANTHER" id="PTHR10815">
    <property type="entry name" value="METHYLATED-DNA--PROTEIN-CYSTEINE METHYLTRANSFERASE"/>
    <property type="match status" value="1"/>
</dbReference>
<gene>
    <name evidence="12" type="primary">dat1</name>
</gene>
<evidence type="ECO:0000256" key="2">
    <source>
        <dbReference type="ARBA" id="ARBA00008711"/>
    </source>
</evidence>
<comment type="miscellaneous">
    <text evidence="9">This enzyme catalyzes only one turnover and therefore is not strictly catalytic. According to one definition, an enzyme is a biocatalyst that acts repeatedly and over many reaction cycles.</text>
</comment>
<dbReference type="InterPro" id="IPR036388">
    <property type="entry name" value="WH-like_DNA-bd_sf"/>
</dbReference>
<organism evidence="12">
    <name type="scientific">Pasteurella multocida</name>
    <dbReference type="NCBI Taxonomy" id="747"/>
    <lineage>
        <taxon>Bacteria</taxon>
        <taxon>Pseudomonadati</taxon>
        <taxon>Pseudomonadota</taxon>
        <taxon>Gammaproteobacteria</taxon>
        <taxon>Pasteurellales</taxon>
        <taxon>Pasteurellaceae</taxon>
        <taxon>Pasteurella</taxon>
    </lineage>
</organism>
<keyword evidence="3 9" id="KW-0963">Cytoplasm</keyword>
<dbReference type="CDD" id="cd06445">
    <property type="entry name" value="ATase"/>
    <property type="match status" value="1"/>
</dbReference>
<evidence type="ECO:0000256" key="9">
    <source>
        <dbReference type="HAMAP-Rule" id="MF_00772"/>
    </source>
</evidence>
<dbReference type="InterPro" id="IPR008332">
    <property type="entry name" value="MethylG_MeTrfase_N"/>
</dbReference>
<dbReference type="GO" id="GO:0006307">
    <property type="term" value="P:DNA alkylation repair"/>
    <property type="evidence" value="ECO:0007669"/>
    <property type="project" value="UniProtKB-UniRule"/>
</dbReference>
<dbReference type="InterPro" id="IPR001497">
    <property type="entry name" value="MethylDNA_cys_MeTrfase_AS"/>
</dbReference>
<dbReference type="PROSITE" id="PS00374">
    <property type="entry name" value="MGMT"/>
    <property type="match status" value="1"/>
</dbReference>
<keyword evidence="4 9" id="KW-0489">Methyltransferase</keyword>
<dbReference type="Gene3D" id="1.10.10.10">
    <property type="entry name" value="Winged helix-like DNA-binding domain superfamily/Winged helix DNA-binding domain"/>
    <property type="match status" value="1"/>
</dbReference>
<dbReference type="EC" id="2.1.1.63" evidence="9"/>
<evidence type="ECO:0000256" key="4">
    <source>
        <dbReference type="ARBA" id="ARBA00022603"/>
    </source>
</evidence>
<accession>A0A126QFI7</accession>
<keyword evidence="7 9" id="KW-0234">DNA repair</keyword>
<feature type="active site" description="Nucleophile; methyl group acceptor" evidence="9">
    <location>
        <position position="130"/>
    </location>
</feature>
<dbReference type="InterPro" id="IPR036631">
    <property type="entry name" value="MGMT_N_sf"/>
</dbReference>
<dbReference type="Gene3D" id="3.30.160.70">
    <property type="entry name" value="Methylated DNA-protein cysteine methyltransferase domain"/>
    <property type="match status" value="1"/>
</dbReference>
<dbReference type="HAMAP" id="MF_00772">
    <property type="entry name" value="OGT"/>
    <property type="match status" value="1"/>
</dbReference>
<dbReference type="InterPro" id="IPR014048">
    <property type="entry name" value="MethylDNA_cys_MeTrfase_DNA-bd"/>
</dbReference>
<sequence length="180" mass="20438">MSPVYYCYEDSPVGRLLMLCEAEKLTHLDFVVTQVTPRPDWILDENRPLFLQVKQALRDYFAGKRLCFDAIPFAPKGTAFQQRVWSALQQLAYGESTTYGELAQRIGQPKAVRAVGGAVGRNPISILIPCHRVLGKQRELTGFGGGLPIKRHLLQLEQIDYVDHGVEFVKPKHLKKYQQK</sequence>
<dbReference type="AlphaFoldDB" id="A0A126QFI7"/>
<evidence type="ECO:0000256" key="6">
    <source>
        <dbReference type="ARBA" id="ARBA00022763"/>
    </source>
</evidence>
<dbReference type="GO" id="GO:0003908">
    <property type="term" value="F:methylated-DNA-[protein]-cysteine S-methyltransferase activity"/>
    <property type="evidence" value="ECO:0007669"/>
    <property type="project" value="UniProtKB-UniRule"/>
</dbReference>
<comment type="catalytic activity">
    <reaction evidence="1 9">
        <text>a 4-O-methyl-thymidine in DNA + L-cysteinyl-[protein] = a thymidine in DNA + S-methyl-L-cysteinyl-[protein]</text>
        <dbReference type="Rhea" id="RHEA:53428"/>
        <dbReference type="Rhea" id="RHEA-COMP:10131"/>
        <dbReference type="Rhea" id="RHEA-COMP:10132"/>
        <dbReference type="Rhea" id="RHEA-COMP:13555"/>
        <dbReference type="Rhea" id="RHEA-COMP:13556"/>
        <dbReference type="ChEBI" id="CHEBI:29950"/>
        <dbReference type="ChEBI" id="CHEBI:82612"/>
        <dbReference type="ChEBI" id="CHEBI:137386"/>
        <dbReference type="ChEBI" id="CHEBI:137387"/>
        <dbReference type="EC" id="2.1.1.63"/>
    </reaction>
</comment>
<reference evidence="12" key="1">
    <citation type="submission" date="2015-01" db="EMBL/GenBank/DDBJ databases">
        <title>Draft genome sequence of Pasteurella multocida isolated from alpaca pneumonia.</title>
        <authorList>
            <person name="Maturrano L."/>
            <person name="Hurtado R."/>
            <person name="Allasi N."/>
            <person name="Juscamayta E."/>
            <person name="Fernandez D."/>
            <person name="Maximiliano J."/>
            <person name="Rimac R."/>
            <person name="Rosadio R."/>
        </authorList>
    </citation>
    <scope>NUCLEOTIDE SEQUENCE</scope>
    <source>
        <strain evidence="12">UNMSM</strain>
    </source>
</reference>
<dbReference type="SUPFAM" id="SSF53155">
    <property type="entry name" value="Methylated DNA-protein cysteine methyltransferase domain"/>
    <property type="match status" value="1"/>
</dbReference>
<proteinExistence type="inferred from homology"/>
<dbReference type="RefSeq" id="WP_071523181.1">
    <property type="nucleotide sequence ID" value="NZ_JACDXE010000006.1"/>
</dbReference>
<dbReference type="FunFam" id="1.10.10.10:FF:000214">
    <property type="entry name" value="Methylated-DNA--protein-cysteine methyltransferase"/>
    <property type="match status" value="1"/>
</dbReference>
<comment type="similarity">
    <text evidence="2 9">Belongs to the MGMT family.</text>
</comment>
<feature type="domain" description="Methylated-DNA-[protein]-cysteine S-methyltransferase DNA binding" evidence="10">
    <location>
        <begin position="79"/>
        <end position="158"/>
    </location>
</feature>
<evidence type="ECO:0000259" key="10">
    <source>
        <dbReference type="Pfam" id="PF01035"/>
    </source>
</evidence>
<name>A0A126QFI7_PASMD</name>
<dbReference type="GO" id="GO:0005737">
    <property type="term" value="C:cytoplasm"/>
    <property type="evidence" value="ECO:0007669"/>
    <property type="project" value="UniProtKB-SubCell"/>
</dbReference>
<evidence type="ECO:0000256" key="8">
    <source>
        <dbReference type="ARBA" id="ARBA00049348"/>
    </source>
</evidence>
<evidence type="ECO:0000256" key="3">
    <source>
        <dbReference type="ARBA" id="ARBA00022490"/>
    </source>
</evidence>
<evidence type="ECO:0000256" key="7">
    <source>
        <dbReference type="ARBA" id="ARBA00023204"/>
    </source>
</evidence>
<keyword evidence="6 9" id="KW-0227">DNA damage</keyword>
<evidence type="ECO:0000256" key="1">
    <source>
        <dbReference type="ARBA" id="ARBA00001286"/>
    </source>
</evidence>
<dbReference type="EMBL" id="KP660781">
    <property type="protein sequence ID" value="AMK08620.1"/>
    <property type="molecule type" value="Genomic_DNA"/>
</dbReference>
<evidence type="ECO:0000259" key="11">
    <source>
        <dbReference type="Pfam" id="PF02870"/>
    </source>
</evidence>
<dbReference type="Pfam" id="PF01035">
    <property type="entry name" value="DNA_binding_1"/>
    <property type="match status" value="1"/>
</dbReference>
<dbReference type="PANTHER" id="PTHR10815:SF5">
    <property type="entry name" value="METHYLATED-DNA--PROTEIN-CYSTEINE METHYLTRANSFERASE"/>
    <property type="match status" value="1"/>
</dbReference>
<dbReference type="InterPro" id="IPR036217">
    <property type="entry name" value="MethylDNA_cys_MeTrfase_DNAb"/>
</dbReference>
<evidence type="ECO:0000256" key="5">
    <source>
        <dbReference type="ARBA" id="ARBA00022679"/>
    </source>
</evidence>
<comment type="subcellular location">
    <subcellularLocation>
        <location evidence="9">Cytoplasm</location>
    </subcellularLocation>
</comment>
<dbReference type="SUPFAM" id="SSF46767">
    <property type="entry name" value="Methylated DNA-protein cysteine methyltransferase, C-terminal domain"/>
    <property type="match status" value="1"/>
</dbReference>
<keyword evidence="5 9" id="KW-0808">Transferase</keyword>
<feature type="domain" description="Methylguanine DNA methyltransferase ribonuclease-like" evidence="11">
    <location>
        <begin position="4"/>
        <end position="74"/>
    </location>
</feature>
<comment type="catalytic activity">
    <reaction evidence="8 9">
        <text>a 6-O-methyl-2'-deoxyguanosine in DNA + L-cysteinyl-[protein] = S-methyl-L-cysteinyl-[protein] + a 2'-deoxyguanosine in DNA</text>
        <dbReference type="Rhea" id="RHEA:24000"/>
        <dbReference type="Rhea" id="RHEA-COMP:10131"/>
        <dbReference type="Rhea" id="RHEA-COMP:10132"/>
        <dbReference type="Rhea" id="RHEA-COMP:11367"/>
        <dbReference type="Rhea" id="RHEA-COMP:11368"/>
        <dbReference type="ChEBI" id="CHEBI:29950"/>
        <dbReference type="ChEBI" id="CHEBI:82612"/>
        <dbReference type="ChEBI" id="CHEBI:85445"/>
        <dbReference type="ChEBI" id="CHEBI:85448"/>
        <dbReference type="EC" id="2.1.1.63"/>
    </reaction>
</comment>
<dbReference type="Pfam" id="PF02870">
    <property type="entry name" value="Methyltransf_1N"/>
    <property type="match status" value="1"/>
</dbReference>
<dbReference type="NCBIfam" id="TIGR00589">
    <property type="entry name" value="ogt"/>
    <property type="match status" value="1"/>
</dbReference>
<protein>
    <recommendedName>
        <fullName evidence="9">Methylated-DNA--protein-cysteine methyltransferase</fullName>
        <ecNumber evidence="9">2.1.1.63</ecNumber>
    </recommendedName>
    <alternativeName>
        <fullName evidence="9">6-O-methylguanine-DNA methyltransferase</fullName>
        <shortName evidence="9">MGMT</shortName>
    </alternativeName>
    <alternativeName>
        <fullName evidence="9">O-6-methylguanine-DNA-alkyltransferase</fullName>
    </alternativeName>
</protein>
<comment type="function">
    <text evidence="9">Involved in the cellular defense against the biological effects of O6-methylguanine (O6-MeG) and O4-methylthymine (O4-MeT) in DNA. Repairs the methylated nucleobase in DNA by stoichiometrically transferring the methyl group to a cysteine residue in the enzyme. This is a suicide reaction: the enzyme is irreversibly inactivated.</text>
</comment>
<dbReference type="InterPro" id="IPR023546">
    <property type="entry name" value="MGMT"/>
</dbReference>
<evidence type="ECO:0000313" key="12">
    <source>
        <dbReference type="EMBL" id="AMK08620.1"/>
    </source>
</evidence>
<dbReference type="GO" id="GO:0032259">
    <property type="term" value="P:methylation"/>
    <property type="evidence" value="ECO:0007669"/>
    <property type="project" value="UniProtKB-KW"/>
</dbReference>